<comment type="subcellular location">
    <subcellularLocation>
        <location evidence="2">Bacterial flagellum basal body</location>
    </subcellularLocation>
    <subcellularLocation>
        <location evidence="3">Cell outer membrane</location>
    </subcellularLocation>
</comment>
<keyword evidence="5" id="KW-0732">Signal</keyword>
<keyword evidence="8" id="KW-0998">Cell outer membrane</keyword>
<evidence type="ECO:0000256" key="1">
    <source>
        <dbReference type="ARBA" id="ARBA00002591"/>
    </source>
</evidence>
<keyword evidence="6 9" id="KW-0472">Membrane</keyword>
<accession>A0A2H0XYC3</accession>
<feature type="transmembrane region" description="Helical" evidence="9">
    <location>
        <begin position="12"/>
        <end position="30"/>
    </location>
</feature>
<evidence type="ECO:0000256" key="8">
    <source>
        <dbReference type="ARBA" id="ARBA00023237"/>
    </source>
</evidence>
<evidence type="ECO:0008006" key="12">
    <source>
        <dbReference type="Google" id="ProtNLM"/>
    </source>
</evidence>
<dbReference type="Proteomes" id="UP000231343">
    <property type="component" value="Unassembled WGS sequence"/>
</dbReference>
<comment type="caution">
    <text evidence="10">The sequence shown here is derived from an EMBL/GenBank/DDBJ whole genome shotgun (WGS) entry which is preliminary data.</text>
</comment>
<dbReference type="GO" id="GO:0009427">
    <property type="term" value="C:bacterial-type flagellum basal body, distal rod, L ring"/>
    <property type="evidence" value="ECO:0007669"/>
    <property type="project" value="InterPro"/>
</dbReference>
<gene>
    <name evidence="10" type="ORF">COT42_03885</name>
</gene>
<dbReference type="GO" id="GO:0071973">
    <property type="term" value="P:bacterial-type flagellum-dependent cell motility"/>
    <property type="evidence" value="ECO:0007669"/>
    <property type="project" value="InterPro"/>
</dbReference>
<evidence type="ECO:0000256" key="7">
    <source>
        <dbReference type="ARBA" id="ARBA00023143"/>
    </source>
</evidence>
<dbReference type="Pfam" id="PF02107">
    <property type="entry name" value="FlgH"/>
    <property type="match status" value="1"/>
</dbReference>
<dbReference type="PANTHER" id="PTHR34933:SF1">
    <property type="entry name" value="FLAGELLAR L-RING PROTEIN"/>
    <property type="match status" value="1"/>
</dbReference>
<evidence type="ECO:0000256" key="3">
    <source>
        <dbReference type="ARBA" id="ARBA00004442"/>
    </source>
</evidence>
<evidence type="ECO:0000256" key="2">
    <source>
        <dbReference type="ARBA" id="ARBA00004117"/>
    </source>
</evidence>
<dbReference type="AlphaFoldDB" id="A0A2H0XYC3"/>
<evidence type="ECO:0000313" key="11">
    <source>
        <dbReference type="Proteomes" id="UP000231343"/>
    </source>
</evidence>
<dbReference type="InterPro" id="IPR000527">
    <property type="entry name" value="Flag_Lring"/>
</dbReference>
<dbReference type="GO" id="GO:0009279">
    <property type="term" value="C:cell outer membrane"/>
    <property type="evidence" value="ECO:0007669"/>
    <property type="project" value="UniProtKB-SubCell"/>
</dbReference>
<comment type="similarity">
    <text evidence="4">Belongs to the FlgH family.</text>
</comment>
<dbReference type="PRINTS" id="PR01008">
    <property type="entry name" value="FLGLRINGFLGH"/>
</dbReference>
<keyword evidence="9" id="KW-0812">Transmembrane</keyword>
<keyword evidence="7" id="KW-0975">Bacterial flagellum</keyword>
<sequence length="210" mass="23085">MIKDKRQVQNKFWFVVGACFVGLGVLWLFSGQVRADTVWNKDSASPYSTQKGYKEGDIINIIILENTSARNIAGTKTDVKDDLSTKFTHTLQALAPIIGTNINVTGQADNKYNGLGQTSRSSAVQARIAAWVTEVLDNGNLMIEGKHRVEVNNETQEITIRGIVRAKDISGANSIFSYQVANAALKVSGTGVVAETENPGWLTRFFNWLF</sequence>
<organism evidence="10 11">
    <name type="scientific">Candidatus Saganbacteria bacterium CG08_land_8_20_14_0_20_45_16</name>
    <dbReference type="NCBI Taxonomy" id="2014293"/>
    <lineage>
        <taxon>Bacteria</taxon>
        <taxon>Bacillati</taxon>
        <taxon>Saganbacteria</taxon>
    </lineage>
</organism>
<reference evidence="10 11" key="1">
    <citation type="submission" date="2017-09" db="EMBL/GenBank/DDBJ databases">
        <title>Depth-based differentiation of microbial function through sediment-hosted aquifers and enrichment of novel symbionts in the deep terrestrial subsurface.</title>
        <authorList>
            <person name="Probst A.J."/>
            <person name="Ladd B."/>
            <person name="Jarett J.K."/>
            <person name="Geller-Mcgrath D.E."/>
            <person name="Sieber C.M."/>
            <person name="Emerson J.B."/>
            <person name="Anantharaman K."/>
            <person name="Thomas B.C."/>
            <person name="Malmstrom R."/>
            <person name="Stieglmeier M."/>
            <person name="Klingl A."/>
            <person name="Woyke T."/>
            <person name="Ryan C.M."/>
            <person name="Banfield J.F."/>
        </authorList>
    </citation>
    <scope>NUCLEOTIDE SEQUENCE [LARGE SCALE GENOMIC DNA]</scope>
    <source>
        <strain evidence="10">CG08_land_8_20_14_0_20_45_16</strain>
    </source>
</reference>
<proteinExistence type="inferred from homology"/>
<dbReference type="GO" id="GO:0003774">
    <property type="term" value="F:cytoskeletal motor activity"/>
    <property type="evidence" value="ECO:0007669"/>
    <property type="project" value="InterPro"/>
</dbReference>
<evidence type="ECO:0000313" key="10">
    <source>
        <dbReference type="EMBL" id="PIS29995.1"/>
    </source>
</evidence>
<evidence type="ECO:0000256" key="5">
    <source>
        <dbReference type="ARBA" id="ARBA00022729"/>
    </source>
</evidence>
<evidence type="ECO:0000256" key="9">
    <source>
        <dbReference type="SAM" id="Phobius"/>
    </source>
</evidence>
<name>A0A2H0XYC3_UNCSA</name>
<keyword evidence="9" id="KW-1133">Transmembrane helix</keyword>
<dbReference type="EMBL" id="PEYM01000066">
    <property type="protein sequence ID" value="PIS29995.1"/>
    <property type="molecule type" value="Genomic_DNA"/>
</dbReference>
<comment type="function">
    <text evidence="1">Assembles around the rod to form the L-ring and probably protects the motor/basal body from shearing forces during rotation.</text>
</comment>
<evidence type="ECO:0000256" key="6">
    <source>
        <dbReference type="ARBA" id="ARBA00023136"/>
    </source>
</evidence>
<evidence type="ECO:0000256" key="4">
    <source>
        <dbReference type="ARBA" id="ARBA00006929"/>
    </source>
</evidence>
<dbReference type="PANTHER" id="PTHR34933">
    <property type="entry name" value="FLAGELLAR L-RING PROTEIN"/>
    <property type="match status" value="1"/>
</dbReference>
<protein>
    <recommendedName>
        <fullName evidence="12">Flagellar biosynthesis protein FlgH</fullName>
    </recommendedName>
</protein>